<keyword evidence="6" id="KW-1185">Reference proteome</keyword>
<protein>
    <submittedName>
        <fullName evidence="4 5">Uncharacterized protein</fullName>
    </submittedName>
</protein>
<reference evidence="6" key="1">
    <citation type="submission" date="2012-12" db="EMBL/GenBank/DDBJ databases">
        <authorList>
            <person name="Hellsten U."/>
            <person name="Grimwood J."/>
            <person name="Chapman J.A."/>
            <person name="Shapiro H."/>
            <person name="Aerts A."/>
            <person name="Otillar R.P."/>
            <person name="Terry A.Y."/>
            <person name="Boore J.L."/>
            <person name="Simakov O."/>
            <person name="Marletaz F."/>
            <person name="Cho S.-J."/>
            <person name="Edsinger-Gonzales E."/>
            <person name="Havlak P."/>
            <person name="Kuo D.-H."/>
            <person name="Larsson T."/>
            <person name="Lv J."/>
            <person name="Arendt D."/>
            <person name="Savage R."/>
            <person name="Osoegawa K."/>
            <person name="de Jong P."/>
            <person name="Lindberg D.R."/>
            <person name="Seaver E.C."/>
            <person name="Weisblat D.A."/>
            <person name="Putnam N.H."/>
            <person name="Grigoriev I.V."/>
            <person name="Rokhsar D.S."/>
        </authorList>
    </citation>
    <scope>NUCLEOTIDE SEQUENCE</scope>
    <source>
        <strain evidence="6">I ESC-2004</strain>
    </source>
</reference>
<evidence type="ECO:0000256" key="3">
    <source>
        <dbReference type="SAM" id="Phobius"/>
    </source>
</evidence>
<evidence type="ECO:0000256" key="1">
    <source>
        <dbReference type="ARBA" id="ARBA00022679"/>
    </source>
</evidence>
<evidence type="ECO:0000313" key="4">
    <source>
        <dbReference type="EMBL" id="ELU08725.1"/>
    </source>
</evidence>
<dbReference type="GO" id="GO:0016020">
    <property type="term" value="C:membrane"/>
    <property type="evidence" value="ECO:0007669"/>
    <property type="project" value="InterPro"/>
</dbReference>
<dbReference type="EnsemblMetazoa" id="CapteT98175">
    <property type="protein sequence ID" value="CapteP98175"/>
    <property type="gene ID" value="CapteG98175"/>
</dbReference>
<dbReference type="OMA" id="AFCIWPQ"/>
<dbReference type="EMBL" id="KB298829">
    <property type="protein sequence ID" value="ELU08725.1"/>
    <property type="molecule type" value="Genomic_DNA"/>
</dbReference>
<dbReference type="InterPro" id="IPR048254">
    <property type="entry name" value="CDP_ALCOHOL_P_TRANSF_CS"/>
</dbReference>
<reference evidence="5" key="3">
    <citation type="submission" date="2015-06" db="UniProtKB">
        <authorList>
            <consortium name="EnsemblMetazoa"/>
        </authorList>
    </citation>
    <scope>IDENTIFICATION</scope>
</reference>
<organism evidence="4">
    <name type="scientific">Capitella teleta</name>
    <name type="common">Polychaete worm</name>
    <dbReference type="NCBI Taxonomy" id="283909"/>
    <lineage>
        <taxon>Eukaryota</taxon>
        <taxon>Metazoa</taxon>
        <taxon>Spiralia</taxon>
        <taxon>Lophotrochozoa</taxon>
        <taxon>Annelida</taxon>
        <taxon>Polychaeta</taxon>
        <taxon>Sedentaria</taxon>
        <taxon>Scolecida</taxon>
        <taxon>Capitellidae</taxon>
        <taxon>Capitella</taxon>
    </lineage>
</organism>
<reference evidence="4 6" key="2">
    <citation type="journal article" date="2013" name="Nature">
        <title>Insights into bilaterian evolution from three spiralian genomes.</title>
        <authorList>
            <person name="Simakov O."/>
            <person name="Marletaz F."/>
            <person name="Cho S.J."/>
            <person name="Edsinger-Gonzales E."/>
            <person name="Havlak P."/>
            <person name="Hellsten U."/>
            <person name="Kuo D.H."/>
            <person name="Larsson T."/>
            <person name="Lv J."/>
            <person name="Arendt D."/>
            <person name="Savage R."/>
            <person name="Osoegawa K."/>
            <person name="de Jong P."/>
            <person name="Grimwood J."/>
            <person name="Chapman J.A."/>
            <person name="Shapiro H."/>
            <person name="Aerts A."/>
            <person name="Otillar R.P."/>
            <person name="Terry A.Y."/>
            <person name="Boore J.L."/>
            <person name="Grigoriev I.V."/>
            <person name="Lindberg D.R."/>
            <person name="Seaver E.C."/>
            <person name="Weisblat D.A."/>
            <person name="Putnam N.H."/>
            <person name="Rokhsar D.S."/>
        </authorList>
    </citation>
    <scope>NUCLEOTIDE SEQUENCE</scope>
    <source>
        <strain evidence="4 6">I ESC-2004</strain>
    </source>
</reference>
<name>R7URA9_CAPTE</name>
<dbReference type="EMBL" id="AMQN01042170">
    <property type="status" value="NOT_ANNOTATED_CDS"/>
    <property type="molecule type" value="Genomic_DNA"/>
</dbReference>
<dbReference type="InterPro" id="IPR043130">
    <property type="entry name" value="CDP-OH_PTrfase_TM_dom"/>
</dbReference>
<dbReference type="GO" id="GO:0008654">
    <property type="term" value="P:phospholipid biosynthetic process"/>
    <property type="evidence" value="ECO:0007669"/>
    <property type="project" value="InterPro"/>
</dbReference>
<dbReference type="InterPro" id="IPR000462">
    <property type="entry name" value="CDP-OH_P_trans"/>
</dbReference>
<accession>R7URA9</accession>
<feature type="transmembrane region" description="Helical" evidence="3">
    <location>
        <begin position="81"/>
        <end position="103"/>
    </location>
</feature>
<dbReference type="GO" id="GO:0016780">
    <property type="term" value="F:phosphotransferase activity, for other substituted phosphate groups"/>
    <property type="evidence" value="ECO:0007669"/>
    <property type="project" value="InterPro"/>
</dbReference>
<feature type="transmembrane region" description="Helical" evidence="3">
    <location>
        <begin position="109"/>
        <end position="132"/>
    </location>
</feature>
<dbReference type="OrthoDB" id="10251079at2759"/>
<feature type="transmembrane region" description="Helical" evidence="3">
    <location>
        <begin position="33"/>
        <end position="60"/>
    </location>
</feature>
<keyword evidence="3" id="KW-0812">Transmembrane</keyword>
<keyword evidence="1 2" id="KW-0808">Transferase</keyword>
<evidence type="ECO:0000256" key="2">
    <source>
        <dbReference type="RuleBase" id="RU003750"/>
    </source>
</evidence>
<gene>
    <name evidence="4" type="ORF">CAPTEDRAFT_98175</name>
</gene>
<keyword evidence="3" id="KW-1133">Transmembrane helix</keyword>
<evidence type="ECO:0000313" key="6">
    <source>
        <dbReference type="Proteomes" id="UP000014760"/>
    </source>
</evidence>
<sequence length="212" mass="23128">MLDKWTAPLIQPPLRKAASWLKYYGIKPDQVTIIGFLIGMMAIPLLAFEHYSLALAAILVNRIMDGIDGTLARISIPSDAGGFLDITLDFIFYSGIVMGFALASPATNAVAACVLIFSFMGTGASFLAYAIMAEKHQLSDPHFKHKSLYYLDGLAEGTETILLFVLFCLLPDYFPQLALGFAAICILTAALRVWSGYQSISQAEKKHHNSAT</sequence>
<evidence type="ECO:0000313" key="5">
    <source>
        <dbReference type="EnsemblMetazoa" id="CapteP98175"/>
    </source>
</evidence>
<feature type="transmembrane region" description="Helical" evidence="3">
    <location>
        <begin position="173"/>
        <end position="194"/>
    </location>
</feature>
<dbReference type="AlphaFoldDB" id="R7URA9"/>
<dbReference type="PROSITE" id="PS00379">
    <property type="entry name" value="CDP_ALCOHOL_P_TRANSF"/>
    <property type="match status" value="1"/>
</dbReference>
<dbReference type="HOGENOM" id="CLU_080384_2_0_1"/>
<keyword evidence="3" id="KW-0472">Membrane</keyword>
<proteinExistence type="inferred from homology"/>
<comment type="similarity">
    <text evidence="2">Belongs to the CDP-alcohol phosphatidyltransferase class-I family.</text>
</comment>
<dbReference type="Gene3D" id="1.20.120.1760">
    <property type="match status" value="1"/>
</dbReference>
<feature type="transmembrane region" description="Helical" evidence="3">
    <location>
        <begin position="148"/>
        <end position="167"/>
    </location>
</feature>
<dbReference type="Pfam" id="PF01066">
    <property type="entry name" value="CDP-OH_P_transf"/>
    <property type="match status" value="1"/>
</dbReference>
<dbReference type="Proteomes" id="UP000014760">
    <property type="component" value="Unassembled WGS sequence"/>
</dbReference>